<gene>
    <name evidence="2" type="ORF">AVDCRST_MAG35-2189</name>
</gene>
<feature type="region of interest" description="Disordered" evidence="1">
    <location>
        <begin position="1"/>
        <end position="51"/>
    </location>
</feature>
<feature type="compositionally biased region" description="Basic and acidic residues" evidence="1">
    <location>
        <begin position="40"/>
        <end position="51"/>
    </location>
</feature>
<evidence type="ECO:0000256" key="1">
    <source>
        <dbReference type="SAM" id="MobiDB-lite"/>
    </source>
</evidence>
<feature type="non-terminal residue" evidence="2">
    <location>
        <position position="51"/>
    </location>
</feature>
<proteinExistence type="predicted"/>
<reference evidence="2" key="1">
    <citation type="submission" date="2020-02" db="EMBL/GenBank/DDBJ databases">
        <authorList>
            <person name="Meier V. D."/>
        </authorList>
    </citation>
    <scope>NUCLEOTIDE SEQUENCE</scope>
    <source>
        <strain evidence="2">AVDCRST_MAG35</strain>
    </source>
</reference>
<feature type="compositionally biased region" description="Basic residues" evidence="1">
    <location>
        <begin position="1"/>
        <end position="15"/>
    </location>
</feature>
<name>A0A6J4PZS1_9ACTN</name>
<evidence type="ECO:0000313" key="2">
    <source>
        <dbReference type="EMBL" id="CAA9424250.1"/>
    </source>
</evidence>
<accession>A0A6J4PZS1</accession>
<dbReference type="AlphaFoldDB" id="A0A6J4PZS1"/>
<sequence length="51" mass="5831">EDRGRGHRTPGRRSRARPEHRCLPRPRPAARRSGGPRASGWEHHTECEPVV</sequence>
<organism evidence="2">
    <name type="scientific">uncultured Quadrisphaera sp</name>
    <dbReference type="NCBI Taxonomy" id="904978"/>
    <lineage>
        <taxon>Bacteria</taxon>
        <taxon>Bacillati</taxon>
        <taxon>Actinomycetota</taxon>
        <taxon>Actinomycetes</taxon>
        <taxon>Kineosporiales</taxon>
        <taxon>Kineosporiaceae</taxon>
        <taxon>Quadrisphaera</taxon>
        <taxon>environmental samples</taxon>
    </lineage>
</organism>
<dbReference type="EMBL" id="CADCUY010000459">
    <property type="protein sequence ID" value="CAA9424250.1"/>
    <property type="molecule type" value="Genomic_DNA"/>
</dbReference>
<protein>
    <submittedName>
        <fullName evidence="2">Uncharacterized protein</fullName>
    </submittedName>
</protein>
<feature type="non-terminal residue" evidence="2">
    <location>
        <position position="1"/>
    </location>
</feature>